<evidence type="ECO:0000256" key="2">
    <source>
        <dbReference type="ARBA" id="ARBA00005386"/>
    </source>
</evidence>
<keyword evidence="6" id="KW-0677">Repeat</keyword>
<keyword evidence="5" id="KW-0808">Transferase</keyword>
<dbReference type="RefSeq" id="WP_006156062.1">
    <property type="nucleotide sequence ID" value="NZ_AHJE01000002.1"/>
</dbReference>
<protein>
    <recommendedName>
        <fullName evidence="3">protein O-GlcNAc transferase</fullName>
        <ecNumber evidence="3">2.4.1.255</ecNumber>
    </recommendedName>
</protein>
<keyword evidence="7 8" id="KW-0802">TPR repeat</keyword>
<evidence type="ECO:0000313" key="11">
    <source>
        <dbReference type="Proteomes" id="UP000005808"/>
    </source>
</evidence>
<feature type="domain" description="O-GlcNAc transferase C-terminal" evidence="9">
    <location>
        <begin position="470"/>
        <end position="564"/>
    </location>
</feature>
<dbReference type="InterPro" id="IPR051939">
    <property type="entry name" value="Glycosyltr_41/O-GlcNAc_trsf"/>
</dbReference>
<evidence type="ECO:0000256" key="3">
    <source>
        <dbReference type="ARBA" id="ARBA00011970"/>
    </source>
</evidence>
<dbReference type="InterPro" id="IPR029489">
    <property type="entry name" value="OGT/SEC/SPY_C"/>
</dbReference>
<accession>H1RY55</accession>
<dbReference type="Gene3D" id="3.40.50.11380">
    <property type="match status" value="1"/>
</dbReference>
<sequence>MKPFQTASKAPRQIDKARELYNVGQYRAAFKEAERAEQIHGKRADASYWQMAAALGMQDTQQAGEILRDGLQRFPADIDLMSLGGFVLLRNGQHEDARQLLQQCVANAPGVISGWVHYAALLLELREPAAAKEAALKALAIDPNEPIAACNYALALKETGEMGEAMEALWKAVRLAPKNLAIRANLLFAMLFAQETTAADLLREARAYERLLLAGQRFALRKHALRQDGGPIRLGLLSNDLLRHACAYFILPLLANLDRSRVEVVAFSLNPQSDHVTDKIRLHANQFIELAGKSTADIVDIVRGQQIDVLIDLGGHTGTSPLPYMVHGLAPVQMTWLGYPGSTGLSAIDYRITDWTCDPEGFEPHYSEALLRAPAFCTYAPLIHSPLETYGAKYRVQDTPALRNGTGAITFGSCNNLGKVTDQTLALWGAVMARCPGSRLLIEARDIDNDTVSGPLLARLARVGIDANNIDIVLDTWPLTGGTTTCDAVWMGVPVVSRAGAAYHSRISAGVLHAIGLDGLVCADEGEYVEVAVHLATHLEELNALRLSTRQRFEQSPLADSAGFARWLEDQLTTLVQPHRPLDRQTAGSRDGVYFADAWHTMTEIVVAIAGLLEAQRHVELRSLMENFSAKWPRHWITAYVLAEIAHHSGQHDACVEYLMESIGLRAYHLPLYRVLSTRMDAYQYDKGMLGEFLQQQFGMSLAFLEQQGAPTVLEVLGIDIAQAQDLEPAHA</sequence>
<dbReference type="EC" id="2.4.1.255" evidence="3"/>
<reference evidence="10 11" key="1">
    <citation type="journal article" date="2012" name="J. Bacteriol.">
        <title>De Novo Genome Project of Cupriavidus basilensis OR16.</title>
        <authorList>
            <person name="Cserhati M."/>
            <person name="Kriszt B."/>
            <person name="Szoboszlay S."/>
            <person name="Toth A."/>
            <person name="Szabo I."/>
            <person name="Tancsics A."/>
            <person name="Nagy I."/>
            <person name="Horvath B."/>
            <person name="Nagy I."/>
            <person name="Kukolya J."/>
        </authorList>
    </citation>
    <scope>NUCLEOTIDE SEQUENCE [LARGE SCALE GENOMIC DNA]</scope>
    <source>
        <strain evidence="10 11">OR16</strain>
    </source>
</reference>
<dbReference type="SMART" id="SM00028">
    <property type="entry name" value="TPR"/>
    <property type="match status" value="4"/>
</dbReference>
<evidence type="ECO:0000313" key="10">
    <source>
        <dbReference type="EMBL" id="EHP44828.1"/>
    </source>
</evidence>
<organism evidence="10 11">
    <name type="scientific">Cupriavidus basilensis OR16</name>
    <dbReference type="NCBI Taxonomy" id="1127483"/>
    <lineage>
        <taxon>Bacteria</taxon>
        <taxon>Pseudomonadati</taxon>
        <taxon>Pseudomonadota</taxon>
        <taxon>Betaproteobacteria</taxon>
        <taxon>Burkholderiales</taxon>
        <taxon>Burkholderiaceae</taxon>
        <taxon>Cupriavidus</taxon>
    </lineage>
</organism>
<evidence type="ECO:0000256" key="4">
    <source>
        <dbReference type="ARBA" id="ARBA00022676"/>
    </source>
</evidence>
<dbReference type="PANTHER" id="PTHR44835">
    <property type="entry name" value="UDP-N-ACETYLGLUCOSAMINE--PEPTIDE N-ACETYLGLUCOSAMINYLTRANSFERASE SPINDLY-RELATED"/>
    <property type="match status" value="1"/>
</dbReference>
<evidence type="ECO:0000256" key="8">
    <source>
        <dbReference type="PROSITE-ProRule" id="PRU00339"/>
    </source>
</evidence>
<dbReference type="EMBL" id="AHJE01000002">
    <property type="protein sequence ID" value="EHP44828.1"/>
    <property type="molecule type" value="Genomic_DNA"/>
</dbReference>
<comment type="pathway">
    <text evidence="1">Protein modification; protein glycosylation.</text>
</comment>
<dbReference type="PROSITE" id="PS50005">
    <property type="entry name" value="TPR"/>
    <property type="match status" value="1"/>
</dbReference>
<dbReference type="Pfam" id="PF13844">
    <property type="entry name" value="Glyco_transf_41"/>
    <property type="match status" value="2"/>
</dbReference>
<evidence type="ECO:0000256" key="7">
    <source>
        <dbReference type="ARBA" id="ARBA00022803"/>
    </source>
</evidence>
<dbReference type="Gene3D" id="1.25.40.10">
    <property type="entry name" value="Tetratricopeptide repeat domain"/>
    <property type="match status" value="1"/>
</dbReference>
<dbReference type="Proteomes" id="UP000005808">
    <property type="component" value="Unassembled WGS sequence"/>
</dbReference>
<dbReference type="Gene3D" id="3.40.50.2000">
    <property type="entry name" value="Glycogen Phosphorylase B"/>
    <property type="match status" value="1"/>
</dbReference>
<evidence type="ECO:0000256" key="1">
    <source>
        <dbReference type="ARBA" id="ARBA00004922"/>
    </source>
</evidence>
<dbReference type="SUPFAM" id="SSF48452">
    <property type="entry name" value="TPR-like"/>
    <property type="match status" value="1"/>
</dbReference>
<name>H1RY55_9BURK</name>
<feature type="domain" description="O-GlcNAc transferase C-terminal" evidence="9">
    <location>
        <begin position="224"/>
        <end position="370"/>
    </location>
</feature>
<comment type="similarity">
    <text evidence="2">Belongs to the glycosyltransferase 41 family. O-GlcNAc transferase subfamily.</text>
</comment>
<dbReference type="PANTHER" id="PTHR44835:SF1">
    <property type="entry name" value="PROTEIN O-GLCNAC TRANSFERASE"/>
    <property type="match status" value="1"/>
</dbReference>
<dbReference type="GO" id="GO:0097363">
    <property type="term" value="F:protein O-acetylglucosaminyltransferase activity"/>
    <property type="evidence" value="ECO:0007669"/>
    <property type="project" value="UniProtKB-EC"/>
</dbReference>
<feature type="repeat" description="TPR" evidence="8">
    <location>
        <begin position="146"/>
        <end position="179"/>
    </location>
</feature>
<dbReference type="OrthoDB" id="101857at2"/>
<gene>
    <name evidence="10" type="ORF">OR16_00860</name>
</gene>
<dbReference type="InterPro" id="IPR011990">
    <property type="entry name" value="TPR-like_helical_dom_sf"/>
</dbReference>
<evidence type="ECO:0000256" key="5">
    <source>
        <dbReference type="ARBA" id="ARBA00022679"/>
    </source>
</evidence>
<dbReference type="AlphaFoldDB" id="H1RY55"/>
<evidence type="ECO:0000256" key="6">
    <source>
        <dbReference type="ARBA" id="ARBA00022737"/>
    </source>
</evidence>
<evidence type="ECO:0000259" key="9">
    <source>
        <dbReference type="Pfam" id="PF13844"/>
    </source>
</evidence>
<comment type="caution">
    <text evidence="10">The sequence shown here is derived from an EMBL/GenBank/DDBJ whole genome shotgun (WGS) entry which is preliminary data.</text>
</comment>
<proteinExistence type="inferred from homology"/>
<dbReference type="Pfam" id="PF13429">
    <property type="entry name" value="TPR_15"/>
    <property type="match status" value="1"/>
</dbReference>
<dbReference type="InterPro" id="IPR019734">
    <property type="entry name" value="TPR_rpt"/>
</dbReference>
<keyword evidence="4" id="KW-0328">Glycosyltransferase</keyword>
<dbReference type="PATRIC" id="fig|1127483.3.peg.178"/>